<gene>
    <name evidence="2" type="ORF">K466DRAFT_415087</name>
</gene>
<reference evidence="2 3" key="1">
    <citation type="journal article" date="2019" name="Nat. Ecol. Evol.">
        <title>Megaphylogeny resolves global patterns of mushroom evolution.</title>
        <authorList>
            <person name="Varga T."/>
            <person name="Krizsan K."/>
            <person name="Foldi C."/>
            <person name="Dima B."/>
            <person name="Sanchez-Garcia M."/>
            <person name="Sanchez-Ramirez S."/>
            <person name="Szollosi G.J."/>
            <person name="Szarkandi J.G."/>
            <person name="Papp V."/>
            <person name="Albert L."/>
            <person name="Andreopoulos W."/>
            <person name="Angelini C."/>
            <person name="Antonin V."/>
            <person name="Barry K.W."/>
            <person name="Bougher N.L."/>
            <person name="Buchanan P."/>
            <person name="Buyck B."/>
            <person name="Bense V."/>
            <person name="Catcheside P."/>
            <person name="Chovatia M."/>
            <person name="Cooper J."/>
            <person name="Damon W."/>
            <person name="Desjardin D."/>
            <person name="Finy P."/>
            <person name="Geml J."/>
            <person name="Haridas S."/>
            <person name="Hughes K."/>
            <person name="Justo A."/>
            <person name="Karasinski D."/>
            <person name="Kautmanova I."/>
            <person name="Kiss B."/>
            <person name="Kocsube S."/>
            <person name="Kotiranta H."/>
            <person name="LaButti K.M."/>
            <person name="Lechner B.E."/>
            <person name="Liimatainen K."/>
            <person name="Lipzen A."/>
            <person name="Lukacs Z."/>
            <person name="Mihaltcheva S."/>
            <person name="Morgado L.N."/>
            <person name="Niskanen T."/>
            <person name="Noordeloos M.E."/>
            <person name="Ohm R.A."/>
            <person name="Ortiz-Santana B."/>
            <person name="Ovrebo C."/>
            <person name="Racz N."/>
            <person name="Riley R."/>
            <person name="Savchenko A."/>
            <person name="Shiryaev A."/>
            <person name="Soop K."/>
            <person name="Spirin V."/>
            <person name="Szebenyi C."/>
            <person name="Tomsovsky M."/>
            <person name="Tulloss R.E."/>
            <person name="Uehling J."/>
            <person name="Grigoriev I.V."/>
            <person name="Vagvolgyi C."/>
            <person name="Papp T."/>
            <person name="Martin F.M."/>
            <person name="Miettinen O."/>
            <person name="Hibbett D.S."/>
            <person name="Nagy L.G."/>
        </authorList>
    </citation>
    <scope>NUCLEOTIDE SEQUENCE [LARGE SCALE GENOMIC DNA]</scope>
    <source>
        <strain evidence="2 3">HHB13444</strain>
    </source>
</reference>
<dbReference type="EMBL" id="ML211061">
    <property type="protein sequence ID" value="TFK89908.1"/>
    <property type="molecule type" value="Genomic_DNA"/>
</dbReference>
<organism evidence="2 3">
    <name type="scientific">Polyporus arcularius HHB13444</name>
    <dbReference type="NCBI Taxonomy" id="1314778"/>
    <lineage>
        <taxon>Eukaryota</taxon>
        <taxon>Fungi</taxon>
        <taxon>Dikarya</taxon>
        <taxon>Basidiomycota</taxon>
        <taxon>Agaricomycotina</taxon>
        <taxon>Agaricomycetes</taxon>
        <taxon>Polyporales</taxon>
        <taxon>Polyporaceae</taxon>
        <taxon>Polyporus</taxon>
    </lineage>
</organism>
<evidence type="ECO:0000256" key="1">
    <source>
        <dbReference type="SAM" id="MobiDB-lite"/>
    </source>
</evidence>
<feature type="region of interest" description="Disordered" evidence="1">
    <location>
        <begin position="191"/>
        <end position="224"/>
    </location>
</feature>
<feature type="region of interest" description="Disordered" evidence="1">
    <location>
        <begin position="1"/>
        <end position="118"/>
    </location>
</feature>
<evidence type="ECO:0000313" key="3">
    <source>
        <dbReference type="Proteomes" id="UP000308197"/>
    </source>
</evidence>
<protein>
    <submittedName>
        <fullName evidence="2">Uncharacterized protein</fullName>
    </submittedName>
</protein>
<dbReference type="AlphaFoldDB" id="A0A5C3PNP3"/>
<dbReference type="InParanoid" id="A0A5C3PNP3"/>
<name>A0A5C3PNP3_9APHY</name>
<evidence type="ECO:0000313" key="2">
    <source>
        <dbReference type="EMBL" id="TFK89908.1"/>
    </source>
</evidence>
<keyword evidence="3" id="KW-1185">Reference proteome</keyword>
<feature type="compositionally biased region" description="Basic and acidic residues" evidence="1">
    <location>
        <begin position="215"/>
        <end position="224"/>
    </location>
</feature>
<dbReference type="Proteomes" id="UP000308197">
    <property type="component" value="Unassembled WGS sequence"/>
</dbReference>
<sequence>MSSGDPAIVYPTSMSVAEPPRRLPMESNYPRTKEWSDAAVAASQNNRTPAPRTSLGYKTAWERTSGDPSPPSQSSRDFTLGYMEKLPQHNAGAPRDAALQRRGAHAPHAWKSESDIPEIHRQDQERIPLFSHGHRRTNGSIGNGVHVGGTVSTPPLTDQCRAAECGLRETSSTSLTNDDVHPQWRISGSFRSGSCSARTSGHPINPAAAAAASARNDRTSKCAP</sequence>
<proteinExistence type="predicted"/>
<accession>A0A5C3PNP3</accession>